<dbReference type="PANTHER" id="PTHR46297">
    <property type="entry name" value="ZINC FINGER CCCH-TYPE WITH G PATCH DOMAIN-CONTAINING PROTEIN"/>
    <property type="match status" value="1"/>
</dbReference>
<evidence type="ECO:0000256" key="2">
    <source>
        <dbReference type="ARBA" id="ARBA00022723"/>
    </source>
</evidence>
<keyword evidence="2" id="KW-0479">Metal-binding</keyword>
<feature type="domain" description="G-patch" evidence="7">
    <location>
        <begin position="141"/>
        <end position="171"/>
    </location>
</feature>
<keyword evidence="9" id="KW-1185">Reference proteome</keyword>
<keyword evidence="6" id="KW-0539">Nucleus</keyword>
<evidence type="ECO:0000259" key="7">
    <source>
        <dbReference type="PROSITE" id="PS50174"/>
    </source>
</evidence>
<evidence type="ECO:0000256" key="4">
    <source>
        <dbReference type="ARBA" id="ARBA00022833"/>
    </source>
</evidence>
<reference evidence="8" key="1">
    <citation type="journal article" date="2019" name="bioRxiv">
        <title>The Genome of the Zebra Mussel, Dreissena polymorpha: A Resource for Invasive Species Research.</title>
        <authorList>
            <person name="McCartney M.A."/>
            <person name="Auch B."/>
            <person name="Kono T."/>
            <person name="Mallez S."/>
            <person name="Zhang Y."/>
            <person name="Obille A."/>
            <person name="Becker A."/>
            <person name="Abrahante J.E."/>
            <person name="Garbe J."/>
            <person name="Badalamenti J.P."/>
            <person name="Herman A."/>
            <person name="Mangelson H."/>
            <person name="Liachko I."/>
            <person name="Sullivan S."/>
            <person name="Sone E.D."/>
            <person name="Koren S."/>
            <person name="Silverstein K.A.T."/>
            <person name="Beckman K.B."/>
            <person name="Gohl D.M."/>
        </authorList>
    </citation>
    <scope>NUCLEOTIDE SEQUENCE</scope>
    <source>
        <strain evidence="8">Duluth1</strain>
        <tissue evidence="8">Whole animal</tissue>
    </source>
</reference>
<dbReference type="Pfam" id="PF01585">
    <property type="entry name" value="G-patch"/>
    <property type="match status" value="1"/>
</dbReference>
<evidence type="ECO:0000256" key="3">
    <source>
        <dbReference type="ARBA" id="ARBA00022771"/>
    </source>
</evidence>
<keyword evidence="3" id="KW-0863">Zinc-finger</keyword>
<dbReference type="AlphaFoldDB" id="A0A9D4MEF1"/>
<accession>A0A9D4MEF1</accession>
<proteinExistence type="predicted"/>
<dbReference type="GO" id="GO:0000978">
    <property type="term" value="F:RNA polymerase II cis-regulatory region sequence-specific DNA binding"/>
    <property type="evidence" value="ECO:0007669"/>
    <property type="project" value="TreeGrafter"/>
</dbReference>
<dbReference type="EMBL" id="JAIWYP010000002">
    <property type="protein sequence ID" value="KAH3874149.1"/>
    <property type="molecule type" value="Genomic_DNA"/>
</dbReference>
<sequence>MLQELKEYNPICRPRPQNPICRPRPQCPYPGEINILTKFHKDWMKTVTSTVYTNKLLTDAHTHAQRTPNITRSHKLTMSLYISDEQSSFCKEGTDDDVDDDITEVLPIDREESDDDDALPVFLWKLSSHGLGDLGRWEEHTKGIGSRLLQKMGYVPGKGLGCRGEGRVEPVPIQLLPQVGKSLDRIMALKELAGDRDIFDAMKQQDRKDRKMVRKLEQQYHKLESRPDVFEFINKRLGGKKASENKRGNEDSGKGACKVETITEQKRKQVRNSFYSVLEL</sequence>
<gene>
    <name evidence="8" type="ORF">DPMN_037391</name>
</gene>
<dbReference type="GO" id="GO:0001227">
    <property type="term" value="F:DNA-binding transcription repressor activity, RNA polymerase II-specific"/>
    <property type="evidence" value="ECO:0007669"/>
    <property type="project" value="TreeGrafter"/>
</dbReference>
<evidence type="ECO:0000256" key="1">
    <source>
        <dbReference type="ARBA" id="ARBA00004123"/>
    </source>
</evidence>
<evidence type="ECO:0000256" key="5">
    <source>
        <dbReference type="ARBA" id="ARBA00023125"/>
    </source>
</evidence>
<dbReference type="InterPro" id="IPR000467">
    <property type="entry name" value="G_patch_dom"/>
</dbReference>
<dbReference type="GO" id="GO:0005634">
    <property type="term" value="C:nucleus"/>
    <property type="evidence" value="ECO:0007669"/>
    <property type="project" value="UniProtKB-SubCell"/>
</dbReference>
<organism evidence="8 9">
    <name type="scientific">Dreissena polymorpha</name>
    <name type="common">Zebra mussel</name>
    <name type="synonym">Mytilus polymorpha</name>
    <dbReference type="NCBI Taxonomy" id="45954"/>
    <lineage>
        <taxon>Eukaryota</taxon>
        <taxon>Metazoa</taxon>
        <taxon>Spiralia</taxon>
        <taxon>Lophotrochozoa</taxon>
        <taxon>Mollusca</taxon>
        <taxon>Bivalvia</taxon>
        <taxon>Autobranchia</taxon>
        <taxon>Heteroconchia</taxon>
        <taxon>Euheterodonta</taxon>
        <taxon>Imparidentia</taxon>
        <taxon>Neoheterodontei</taxon>
        <taxon>Myida</taxon>
        <taxon>Dreissenoidea</taxon>
        <taxon>Dreissenidae</taxon>
        <taxon>Dreissena</taxon>
    </lineage>
</organism>
<comment type="caution">
    <text evidence="8">The sequence shown here is derived from an EMBL/GenBank/DDBJ whole genome shotgun (WGS) entry which is preliminary data.</text>
</comment>
<protein>
    <recommendedName>
        <fullName evidence="7">G-patch domain-containing protein</fullName>
    </recommendedName>
</protein>
<comment type="subcellular location">
    <subcellularLocation>
        <location evidence="1">Nucleus</location>
    </subcellularLocation>
</comment>
<dbReference type="PANTHER" id="PTHR46297:SF1">
    <property type="entry name" value="ZINC FINGER CCCH-TYPE WITH G PATCH DOMAIN-CONTAINING PROTEIN"/>
    <property type="match status" value="1"/>
</dbReference>
<name>A0A9D4MEF1_DREPO</name>
<reference evidence="8" key="2">
    <citation type="submission" date="2020-11" db="EMBL/GenBank/DDBJ databases">
        <authorList>
            <person name="McCartney M.A."/>
            <person name="Auch B."/>
            <person name="Kono T."/>
            <person name="Mallez S."/>
            <person name="Becker A."/>
            <person name="Gohl D.M."/>
            <person name="Silverstein K.A.T."/>
            <person name="Koren S."/>
            <person name="Bechman K.B."/>
            <person name="Herman A."/>
            <person name="Abrahante J.E."/>
            <person name="Garbe J."/>
        </authorList>
    </citation>
    <scope>NUCLEOTIDE SEQUENCE</scope>
    <source>
        <strain evidence="8">Duluth1</strain>
        <tissue evidence="8">Whole animal</tissue>
    </source>
</reference>
<dbReference type="SMART" id="SM00443">
    <property type="entry name" value="G_patch"/>
    <property type="match status" value="1"/>
</dbReference>
<dbReference type="PROSITE" id="PS50174">
    <property type="entry name" value="G_PATCH"/>
    <property type="match status" value="1"/>
</dbReference>
<dbReference type="Proteomes" id="UP000828390">
    <property type="component" value="Unassembled WGS sequence"/>
</dbReference>
<evidence type="ECO:0000256" key="6">
    <source>
        <dbReference type="ARBA" id="ARBA00023242"/>
    </source>
</evidence>
<evidence type="ECO:0000313" key="9">
    <source>
        <dbReference type="Proteomes" id="UP000828390"/>
    </source>
</evidence>
<keyword evidence="4" id="KW-0862">Zinc</keyword>
<evidence type="ECO:0000313" key="8">
    <source>
        <dbReference type="EMBL" id="KAH3874149.1"/>
    </source>
</evidence>
<dbReference type="GO" id="GO:0008270">
    <property type="term" value="F:zinc ion binding"/>
    <property type="evidence" value="ECO:0007669"/>
    <property type="project" value="UniProtKB-KW"/>
</dbReference>
<keyword evidence="5" id="KW-0238">DNA-binding</keyword>